<reference evidence="2 3" key="1">
    <citation type="submission" date="2024-11" db="EMBL/GenBank/DDBJ databases">
        <title>Adaptive evolution of stress response genes in parasites aligns with host niche diversity.</title>
        <authorList>
            <person name="Hahn C."/>
            <person name="Resl P."/>
        </authorList>
    </citation>
    <scope>NUCLEOTIDE SEQUENCE [LARGE SCALE GENOMIC DNA]</scope>
    <source>
        <strain evidence="2">EGGRZ-B1_66</strain>
        <tissue evidence="2">Body</tissue>
    </source>
</reference>
<keyword evidence="2" id="KW-0687">Ribonucleoprotein</keyword>
<organism evidence="2 3">
    <name type="scientific">Cichlidogyrus casuarinus</name>
    <dbReference type="NCBI Taxonomy" id="1844966"/>
    <lineage>
        <taxon>Eukaryota</taxon>
        <taxon>Metazoa</taxon>
        <taxon>Spiralia</taxon>
        <taxon>Lophotrochozoa</taxon>
        <taxon>Platyhelminthes</taxon>
        <taxon>Monogenea</taxon>
        <taxon>Monopisthocotylea</taxon>
        <taxon>Dactylogyridea</taxon>
        <taxon>Ancyrocephalidae</taxon>
        <taxon>Cichlidogyrus</taxon>
    </lineage>
</organism>
<dbReference type="SUPFAM" id="SSF50447">
    <property type="entry name" value="Translation proteins"/>
    <property type="match status" value="1"/>
</dbReference>
<keyword evidence="3" id="KW-1185">Reference proteome</keyword>
<evidence type="ECO:0000313" key="3">
    <source>
        <dbReference type="Proteomes" id="UP001626550"/>
    </source>
</evidence>
<dbReference type="InterPro" id="IPR009000">
    <property type="entry name" value="Transl_B-barrel_sf"/>
</dbReference>
<dbReference type="PANTHER" id="PTHR11229:SF8">
    <property type="entry name" value="LARGE RIBOSOMAL SUBUNIT PROTEIN UL3M"/>
    <property type="match status" value="1"/>
</dbReference>
<gene>
    <name evidence="2" type="primary">MRPL3_1</name>
    <name evidence="2" type="ORF">Ciccas_011533</name>
</gene>
<proteinExistence type="predicted"/>
<accession>A0ABD2PRU2</accession>
<dbReference type="AlphaFoldDB" id="A0ABD2PRU2"/>
<sequence>MKIVRGKREAGLMGNRYRTSRGRLIVRMNPRLGLIYVVGPTPGPVHSFCYLNDSWLCNIRHELDANPPPVPTWYPSAEHLDLERKWLEQDFDDDFQFDLYHEMLHRPDDGTIRFPV</sequence>
<keyword evidence="2" id="KW-0689">Ribosomal protein</keyword>
<name>A0ABD2PRU2_9PLAT</name>
<dbReference type="GO" id="GO:0005840">
    <property type="term" value="C:ribosome"/>
    <property type="evidence" value="ECO:0007669"/>
    <property type="project" value="UniProtKB-KW"/>
</dbReference>
<protein>
    <recommendedName>
        <fullName evidence="1">Large ribosomal subunit protein uL3m</fullName>
    </recommendedName>
</protein>
<evidence type="ECO:0000256" key="1">
    <source>
        <dbReference type="ARBA" id="ARBA00035209"/>
    </source>
</evidence>
<dbReference type="PANTHER" id="PTHR11229">
    <property type="entry name" value="50S RIBOSOMAL PROTEIN L3"/>
    <property type="match status" value="1"/>
</dbReference>
<evidence type="ECO:0000313" key="2">
    <source>
        <dbReference type="EMBL" id="KAL3309910.1"/>
    </source>
</evidence>
<dbReference type="InterPro" id="IPR019927">
    <property type="entry name" value="Ribosomal_uL3_bac/org-type"/>
</dbReference>
<dbReference type="EMBL" id="JBJKFK010003436">
    <property type="protein sequence ID" value="KAL3309910.1"/>
    <property type="molecule type" value="Genomic_DNA"/>
</dbReference>
<dbReference type="Gene3D" id="2.40.30.10">
    <property type="entry name" value="Translation factors"/>
    <property type="match status" value="1"/>
</dbReference>
<comment type="caution">
    <text evidence="2">The sequence shown here is derived from an EMBL/GenBank/DDBJ whole genome shotgun (WGS) entry which is preliminary data.</text>
</comment>
<dbReference type="Proteomes" id="UP001626550">
    <property type="component" value="Unassembled WGS sequence"/>
</dbReference>